<feature type="transmembrane region" description="Helical" evidence="1">
    <location>
        <begin position="124"/>
        <end position="145"/>
    </location>
</feature>
<keyword evidence="1" id="KW-1133">Transmembrane helix</keyword>
<dbReference type="Proteomes" id="UP000199385">
    <property type="component" value="Chromosome I"/>
</dbReference>
<dbReference type="RefSeq" id="WP_091655758.1">
    <property type="nucleotide sequence ID" value="NZ_LT594323.1"/>
</dbReference>
<evidence type="ECO:0000313" key="3">
    <source>
        <dbReference type="Proteomes" id="UP000199385"/>
    </source>
</evidence>
<feature type="transmembrane region" description="Helical" evidence="1">
    <location>
        <begin position="93"/>
        <end position="118"/>
    </location>
</feature>
<dbReference type="EMBL" id="LT594323">
    <property type="protein sequence ID" value="SBT37019.1"/>
    <property type="molecule type" value="Genomic_DNA"/>
</dbReference>
<evidence type="ECO:0000256" key="1">
    <source>
        <dbReference type="SAM" id="Phobius"/>
    </source>
</evidence>
<proteinExistence type="predicted"/>
<keyword evidence="3" id="KW-1185">Reference proteome</keyword>
<dbReference type="AlphaFoldDB" id="A0A1A8YZI3"/>
<evidence type="ECO:0008006" key="4">
    <source>
        <dbReference type="Google" id="ProtNLM"/>
    </source>
</evidence>
<sequence length="155" mass="16551">MENDFERPDREAAAEALRTLHADRERLANAVEVPRLLLLAFGALGAWWVAAAATTDPGATYQPPISGWLALVGGLVVAHLVRRETGIRFRVMGARAGWAVAGIVATCLALFSVSLGLVSSDLRWAVTLTSAAAFLVTTWLAGVAYRSAIAELHRD</sequence>
<dbReference type="PATRIC" id="fig|261654.4.peg.53"/>
<keyword evidence="1" id="KW-0812">Transmembrane</keyword>
<gene>
    <name evidence="2" type="ORF">GA0070611_0052</name>
</gene>
<organism evidence="2 3">
    <name type="scientific">Micromonospora auratinigra</name>
    <dbReference type="NCBI Taxonomy" id="261654"/>
    <lineage>
        <taxon>Bacteria</taxon>
        <taxon>Bacillati</taxon>
        <taxon>Actinomycetota</taxon>
        <taxon>Actinomycetes</taxon>
        <taxon>Micromonosporales</taxon>
        <taxon>Micromonosporaceae</taxon>
        <taxon>Micromonospora</taxon>
    </lineage>
</organism>
<evidence type="ECO:0000313" key="2">
    <source>
        <dbReference type="EMBL" id="SBT37019.1"/>
    </source>
</evidence>
<dbReference type="STRING" id="261654.GA0070611_0052"/>
<feature type="transmembrane region" description="Helical" evidence="1">
    <location>
        <begin position="65"/>
        <end position="81"/>
    </location>
</feature>
<reference evidence="3" key="1">
    <citation type="submission" date="2016-06" db="EMBL/GenBank/DDBJ databases">
        <authorList>
            <person name="Varghese N."/>
            <person name="Submissions Spin"/>
        </authorList>
    </citation>
    <scope>NUCLEOTIDE SEQUENCE [LARGE SCALE GENOMIC DNA]</scope>
    <source>
        <strain evidence="3">DSM 44815</strain>
    </source>
</reference>
<name>A0A1A8YZI3_9ACTN</name>
<accession>A0A1A8YZI3</accession>
<protein>
    <recommendedName>
        <fullName evidence="4">Transmembrane protein</fullName>
    </recommendedName>
</protein>
<keyword evidence="1" id="KW-0472">Membrane</keyword>
<feature type="transmembrane region" description="Helical" evidence="1">
    <location>
        <begin position="36"/>
        <end position="53"/>
    </location>
</feature>
<dbReference type="OrthoDB" id="5123165at2"/>